<dbReference type="CDD" id="cd18186">
    <property type="entry name" value="BTB_POZ_ZBTB_KLHL-like"/>
    <property type="match status" value="1"/>
</dbReference>
<protein>
    <recommendedName>
        <fullName evidence="1">BTB domain-containing protein</fullName>
    </recommendedName>
</protein>
<dbReference type="Proteomes" id="UP001497382">
    <property type="component" value="Unassembled WGS sequence"/>
</dbReference>
<proteinExistence type="predicted"/>
<evidence type="ECO:0000313" key="2">
    <source>
        <dbReference type="EMBL" id="CAL1282494.1"/>
    </source>
</evidence>
<accession>A0AAV2AGX6</accession>
<organism evidence="2 3">
    <name type="scientific">Larinioides sclopetarius</name>
    <dbReference type="NCBI Taxonomy" id="280406"/>
    <lineage>
        <taxon>Eukaryota</taxon>
        <taxon>Metazoa</taxon>
        <taxon>Ecdysozoa</taxon>
        <taxon>Arthropoda</taxon>
        <taxon>Chelicerata</taxon>
        <taxon>Arachnida</taxon>
        <taxon>Araneae</taxon>
        <taxon>Araneomorphae</taxon>
        <taxon>Entelegynae</taxon>
        <taxon>Araneoidea</taxon>
        <taxon>Araneidae</taxon>
        <taxon>Larinioides</taxon>
    </lineage>
</organism>
<dbReference type="PROSITE" id="PS50097">
    <property type="entry name" value="BTB"/>
    <property type="match status" value="1"/>
</dbReference>
<dbReference type="InterPro" id="IPR011333">
    <property type="entry name" value="SKP1/BTB/POZ_sf"/>
</dbReference>
<dbReference type="AlphaFoldDB" id="A0AAV2AGX6"/>
<dbReference type="Pfam" id="PF00651">
    <property type="entry name" value="BTB"/>
    <property type="match status" value="1"/>
</dbReference>
<dbReference type="EMBL" id="CAXIEN010000156">
    <property type="protein sequence ID" value="CAL1282494.1"/>
    <property type="molecule type" value="Genomic_DNA"/>
</dbReference>
<dbReference type="SMART" id="SM00225">
    <property type="entry name" value="BTB"/>
    <property type="match status" value="1"/>
</dbReference>
<reference evidence="2 3" key="1">
    <citation type="submission" date="2024-04" db="EMBL/GenBank/DDBJ databases">
        <authorList>
            <person name="Rising A."/>
            <person name="Reimegard J."/>
            <person name="Sonavane S."/>
            <person name="Akerstrom W."/>
            <person name="Nylinder S."/>
            <person name="Hedman E."/>
            <person name="Kallberg Y."/>
        </authorList>
    </citation>
    <scope>NUCLEOTIDE SEQUENCE [LARGE SCALE GENOMIC DNA]</scope>
</reference>
<evidence type="ECO:0000313" key="3">
    <source>
        <dbReference type="Proteomes" id="UP001497382"/>
    </source>
</evidence>
<comment type="caution">
    <text evidence="2">The sequence shown here is derived from an EMBL/GenBank/DDBJ whole genome shotgun (WGS) entry which is preliminary data.</text>
</comment>
<feature type="domain" description="BTB" evidence="1">
    <location>
        <begin position="177"/>
        <end position="244"/>
    </location>
</feature>
<dbReference type="SUPFAM" id="SSF54695">
    <property type="entry name" value="POZ domain"/>
    <property type="match status" value="1"/>
</dbReference>
<evidence type="ECO:0000259" key="1">
    <source>
        <dbReference type="PROSITE" id="PS50097"/>
    </source>
</evidence>
<sequence length="341" mass="39345">MKKMAQNDQNGESDMTKCSIHTETNKNVLEIISTVKNVSNLTIGTKVVGPEFYLTPECMCCVSFKKYINDLGVFIRNKSVSKIEITRMLVLNDCSGTKLHEEGNVEIFSLRKDEEVDIIGSVENLRKDIDILLNDTLIIHLWINIKEDVIGGIICDIDPQRKLREDFKLMLENPVNSDISLRVGEERIPAHWAVLCSRSPYFKRMFESEMKERVQNFVTVTDISITTLKNLVEFLYTTYFFENEKRFDMEELFEMYYAADKYEVMDLRTLCAQKIMNNASVDNVGQILQLAHRHSDKALKMGAVSFIRLHSDAVFQTDGWKKFEANEPLTAEAFIFCLKKN</sequence>
<dbReference type="Gene3D" id="1.25.40.420">
    <property type="match status" value="1"/>
</dbReference>
<keyword evidence="3" id="KW-1185">Reference proteome</keyword>
<dbReference type="Gene3D" id="3.30.710.10">
    <property type="entry name" value="Potassium Channel Kv1.1, Chain A"/>
    <property type="match status" value="1"/>
</dbReference>
<gene>
    <name evidence="2" type="ORF">LARSCL_LOCUS12106</name>
</gene>
<dbReference type="PANTHER" id="PTHR24413">
    <property type="entry name" value="SPECKLE-TYPE POZ PROTEIN"/>
    <property type="match status" value="1"/>
</dbReference>
<name>A0AAV2AGX6_9ARAC</name>
<dbReference type="InterPro" id="IPR000210">
    <property type="entry name" value="BTB/POZ_dom"/>
</dbReference>